<evidence type="ECO:0000256" key="1">
    <source>
        <dbReference type="ARBA" id="ARBA00002190"/>
    </source>
</evidence>
<evidence type="ECO:0000256" key="5">
    <source>
        <dbReference type="ARBA" id="ARBA00023172"/>
    </source>
</evidence>
<comment type="function">
    <text evidence="1 6">Required for the transposition of the insertion element.</text>
</comment>
<evidence type="ECO:0000313" key="8">
    <source>
        <dbReference type="Proteomes" id="UP000524404"/>
    </source>
</evidence>
<dbReference type="GO" id="GO:0004803">
    <property type="term" value="F:transposase activity"/>
    <property type="evidence" value="ECO:0007669"/>
    <property type="project" value="UniProtKB-UniRule"/>
</dbReference>
<dbReference type="RefSeq" id="WP_184129849.1">
    <property type="nucleotide sequence ID" value="NZ_JACHKT010000002.1"/>
</dbReference>
<dbReference type="InterPro" id="IPR001207">
    <property type="entry name" value="Transposase_mutator"/>
</dbReference>
<evidence type="ECO:0000313" key="7">
    <source>
        <dbReference type="EMBL" id="MBB6001914.1"/>
    </source>
</evidence>
<keyword evidence="4 6" id="KW-0238">DNA-binding</keyword>
<reference evidence="7 8" key="1">
    <citation type="submission" date="2020-08" db="EMBL/GenBank/DDBJ databases">
        <title>Functional genomics of gut bacteria from endangered species of beetles.</title>
        <authorList>
            <person name="Carlos-Shanley C."/>
        </authorList>
    </citation>
    <scope>NUCLEOTIDE SEQUENCE [LARGE SCALE GENOMIC DNA]</scope>
    <source>
        <strain evidence="7 8">S00070</strain>
    </source>
</reference>
<comment type="similarity">
    <text evidence="2 6">Belongs to the transposase mutator family.</text>
</comment>
<sequence>MNTTDTFDFETFKQEAIKGLYSGKPLTGENGIFAPMLKHFLETALQGEFDNHLIANKSEGINNRKNGLSSKIIKSSGGSFELDTPRDRDCSFTPQVVAKRQIVLTDTLERQIISLFGHGMSYSSINEQLEELYGYHLSVGELSNITDRIIPLMKEWQSRPLARVYAVVWMDAMFYKVRVDGKVCSRAMYSVIGLGLDGKKEVLGIYLAETEGAKFWLSVLTDFKLRGVEDILISCVDGLSGTPPEGFPQAIEAVFPKTQIQLCVVHQIRYSSRLVADKHLKEFINDLKLIYKASTLDIAEESLAMLSEKWGKTYPKAVDTWTNNWSNISTYFQYSSEIRRIVYTTNTIEGYHRQIRKITKTKGAFTSDNALLKLAYLAIQNMNKVWNTTTKNWRDILAELMITFDDRISQVDLLS</sequence>
<dbReference type="Pfam" id="PF00872">
    <property type="entry name" value="Transposase_mut"/>
    <property type="match status" value="1"/>
</dbReference>
<dbReference type="GO" id="GO:0003677">
    <property type="term" value="F:DNA binding"/>
    <property type="evidence" value="ECO:0007669"/>
    <property type="project" value="UniProtKB-UniRule"/>
</dbReference>
<evidence type="ECO:0000256" key="6">
    <source>
        <dbReference type="RuleBase" id="RU365089"/>
    </source>
</evidence>
<accession>A0A841EI52</accession>
<dbReference type="AlphaFoldDB" id="A0A841EI52"/>
<name>A0A841EI52_9BACT</name>
<dbReference type="GO" id="GO:0006313">
    <property type="term" value="P:DNA transposition"/>
    <property type="evidence" value="ECO:0007669"/>
    <property type="project" value="UniProtKB-UniRule"/>
</dbReference>
<dbReference type="PANTHER" id="PTHR33217">
    <property type="entry name" value="TRANSPOSASE FOR INSERTION SEQUENCE ELEMENT IS1081"/>
    <property type="match status" value="1"/>
</dbReference>
<proteinExistence type="inferred from homology"/>
<dbReference type="Proteomes" id="UP000524404">
    <property type="component" value="Unassembled WGS sequence"/>
</dbReference>
<dbReference type="PANTHER" id="PTHR33217:SF8">
    <property type="entry name" value="MUTATOR FAMILY TRANSPOSASE"/>
    <property type="match status" value="1"/>
</dbReference>
<organism evidence="7 8">
    <name type="scientific">Arcicella rosea</name>
    <dbReference type="NCBI Taxonomy" id="502909"/>
    <lineage>
        <taxon>Bacteria</taxon>
        <taxon>Pseudomonadati</taxon>
        <taxon>Bacteroidota</taxon>
        <taxon>Cytophagia</taxon>
        <taxon>Cytophagales</taxon>
        <taxon>Flectobacillaceae</taxon>
        <taxon>Arcicella</taxon>
    </lineage>
</organism>
<keyword evidence="5 6" id="KW-0233">DNA recombination</keyword>
<evidence type="ECO:0000256" key="3">
    <source>
        <dbReference type="ARBA" id="ARBA00022578"/>
    </source>
</evidence>
<evidence type="ECO:0000256" key="4">
    <source>
        <dbReference type="ARBA" id="ARBA00023125"/>
    </source>
</evidence>
<keyword evidence="8" id="KW-1185">Reference proteome</keyword>
<keyword evidence="6" id="KW-0814">Transposable element</keyword>
<dbReference type="EMBL" id="JACHKT010000002">
    <property type="protein sequence ID" value="MBB6001914.1"/>
    <property type="molecule type" value="Genomic_DNA"/>
</dbReference>
<gene>
    <name evidence="7" type="ORF">HNP25_000554</name>
</gene>
<dbReference type="NCBIfam" id="NF033543">
    <property type="entry name" value="transpos_IS256"/>
    <property type="match status" value="1"/>
</dbReference>
<protein>
    <recommendedName>
        <fullName evidence="6">Mutator family transposase</fullName>
    </recommendedName>
</protein>
<keyword evidence="3 6" id="KW-0815">Transposition</keyword>
<evidence type="ECO:0000256" key="2">
    <source>
        <dbReference type="ARBA" id="ARBA00010961"/>
    </source>
</evidence>
<comment type="caution">
    <text evidence="7">The sequence shown here is derived from an EMBL/GenBank/DDBJ whole genome shotgun (WGS) entry which is preliminary data.</text>
</comment>